<evidence type="ECO:0000313" key="1">
    <source>
        <dbReference type="EMBL" id="JAI00522.1"/>
    </source>
</evidence>
<name>A0A0E9XDJ0_ANGAN</name>
<protein>
    <submittedName>
        <fullName evidence="1">Uncharacterized protein</fullName>
    </submittedName>
</protein>
<dbReference type="AlphaFoldDB" id="A0A0E9XDJ0"/>
<dbReference type="EMBL" id="GBXM01008056">
    <property type="protein sequence ID" value="JAI00522.1"/>
    <property type="molecule type" value="Transcribed_RNA"/>
</dbReference>
<sequence length="28" mass="3173">MHAFHTALLKVFNSSFAVIIYLSDTRSC</sequence>
<organism evidence="1">
    <name type="scientific">Anguilla anguilla</name>
    <name type="common">European freshwater eel</name>
    <name type="synonym">Muraena anguilla</name>
    <dbReference type="NCBI Taxonomy" id="7936"/>
    <lineage>
        <taxon>Eukaryota</taxon>
        <taxon>Metazoa</taxon>
        <taxon>Chordata</taxon>
        <taxon>Craniata</taxon>
        <taxon>Vertebrata</taxon>
        <taxon>Euteleostomi</taxon>
        <taxon>Actinopterygii</taxon>
        <taxon>Neopterygii</taxon>
        <taxon>Teleostei</taxon>
        <taxon>Anguilliformes</taxon>
        <taxon>Anguillidae</taxon>
        <taxon>Anguilla</taxon>
    </lineage>
</organism>
<reference evidence="1" key="2">
    <citation type="journal article" date="2015" name="Fish Shellfish Immunol.">
        <title>Early steps in the European eel (Anguilla anguilla)-Vibrio vulnificus interaction in the gills: Role of the RtxA13 toxin.</title>
        <authorList>
            <person name="Callol A."/>
            <person name="Pajuelo D."/>
            <person name="Ebbesson L."/>
            <person name="Teles M."/>
            <person name="MacKenzie S."/>
            <person name="Amaro C."/>
        </authorList>
    </citation>
    <scope>NUCLEOTIDE SEQUENCE</scope>
</reference>
<accession>A0A0E9XDJ0</accession>
<reference evidence="1" key="1">
    <citation type="submission" date="2014-11" db="EMBL/GenBank/DDBJ databases">
        <authorList>
            <person name="Amaro Gonzalez C."/>
        </authorList>
    </citation>
    <scope>NUCLEOTIDE SEQUENCE</scope>
</reference>
<proteinExistence type="predicted"/>